<dbReference type="RefSeq" id="WP_119370473.1">
    <property type="nucleotide sequence ID" value="NZ_QWLL01000035.1"/>
</dbReference>
<evidence type="ECO:0000313" key="1">
    <source>
        <dbReference type="EMBL" id="RII76594.1"/>
    </source>
</evidence>
<protein>
    <submittedName>
        <fullName evidence="1">Uncharacterized protein</fullName>
    </submittedName>
</protein>
<reference evidence="1 2" key="1">
    <citation type="submission" date="2018-08" db="EMBL/GenBank/DDBJ databases">
        <title>Draft genome sequence of the cyanotroph, Pseudomonas monteilii BCN3.</title>
        <authorList>
            <person name="Jones L.B."/>
            <person name="Kunz D.A."/>
        </authorList>
    </citation>
    <scope>NUCLEOTIDE SEQUENCE [LARGE SCALE GENOMIC DNA]</scope>
    <source>
        <strain evidence="1 2">BCN3</strain>
    </source>
</reference>
<accession>A0A399M4A6</accession>
<sequence>MTDQLSKLDDSIERLANLADELEYQVAPCPASRKRLVAWLADWVRSPAELEVIERSLPELPEALTSAYNAWIHENVHP</sequence>
<dbReference type="Proteomes" id="UP000265875">
    <property type="component" value="Unassembled WGS sequence"/>
</dbReference>
<gene>
    <name evidence="1" type="ORF">D0894_15620</name>
</gene>
<proteinExistence type="predicted"/>
<name>A0A399M4A6_9PSED</name>
<organism evidence="1 2">
    <name type="scientific">Pseudomonas monteilii</name>
    <dbReference type="NCBI Taxonomy" id="76759"/>
    <lineage>
        <taxon>Bacteria</taxon>
        <taxon>Pseudomonadati</taxon>
        <taxon>Pseudomonadota</taxon>
        <taxon>Gammaproteobacteria</taxon>
        <taxon>Pseudomonadales</taxon>
        <taxon>Pseudomonadaceae</taxon>
        <taxon>Pseudomonas</taxon>
    </lineage>
</organism>
<dbReference type="AlphaFoldDB" id="A0A399M4A6"/>
<comment type="caution">
    <text evidence="1">The sequence shown here is derived from an EMBL/GenBank/DDBJ whole genome shotgun (WGS) entry which is preliminary data.</text>
</comment>
<dbReference type="EMBL" id="QWLL01000035">
    <property type="protein sequence ID" value="RII76594.1"/>
    <property type="molecule type" value="Genomic_DNA"/>
</dbReference>
<evidence type="ECO:0000313" key="2">
    <source>
        <dbReference type="Proteomes" id="UP000265875"/>
    </source>
</evidence>